<accession>A0A5B1M6L6</accession>
<protein>
    <recommendedName>
        <fullName evidence="4">DUF559 domain-containing protein</fullName>
    </recommendedName>
</protein>
<proteinExistence type="predicted"/>
<feature type="compositionally biased region" description="Polar residues" evidence="1">
    <location>
        <begin position="317"/>
        <end position="326"/>
    </location>
</feature>
<comment type="caution">
    <text evidence="2">The sequence shown here is derived from an EMBL/GenBank/DDBJ whole genome shotgun (WGS) entry which is preliminary data.</text>
</comment>
<feature type="region of interest" description="Disordered" evidence="1">
    <location>
        <begin position="290"/>
        <end position="341"/>
    </location>
</feature>
<name>A0A5B1M6L6_9ACTN</name>
<evidence type="ECO:0000313" key="2">
    <source>
        <dbReference type="EMBL" id="KAA1427360.1"/>
    </source>
</evidence>
<feature type="compositionally biased region" description="Basic and acidic residues" evidence="1">
    <location>
        <begin position="332"/>
        <end position="341"/>
    </location>
</feature>
<organism evidence="2 3">
    <name type="scientific">Nocardioides antri</name>
    <dbReference type="NCBI Taxonomy" id="2607659"/>
    <lineage>
        <taxon>Bacteria</taxon>
        <taxon>Bacillati</taxon>
        <taxon>Actinomycetota</taxon>
        <taxon>Actinomycetes</taxon>
        <taxon>Propionibacteriales</taxon>
        <taxon>Nocardioidaceae</taxon>
        <taxon>Nocardioides</taxon>
    </lineage>
</organism>
<reference evidence="2 3" key="1">
    <citation type="submission" date="2019-09" db="EMBL/GenBank/DDBJ databases">
        <title>Nocardioides panacisoli sp. nov., isolated from the soil of a ginseng field.</title>
        <authorList>
            <person name="Cho C."/>
        </authorList>
    </citation>
    <scope>NUCLEOTIDE SEQUENCE [LARGE SCALE GENOMIC DNA]</scope>
    <source>
        <strain evidence="2 3">BN140041</strain>
    </source>
</reference>
<evidence type="ECO:0008006" key="4">
    <source>
        <dbReference type="Google" id="ProtNLM"/>
    </source>
</evidence>
<dbReference type="EMBL" id="VUJW01000003">
    <property type="protein sequence ID" value="KAA1427360.1"/>
    <property type="molecule type" value="Genomic_DNA"/>
</dbReference>
<feature type="compositionally biased region" description="Low complexity" evidence="1">
    <location>
        <begin position="290"/>
        <end position="303"/>
    </location>
</feature>
<gene>
    <name evidence="2" type="ORF">F0U47_07710</name>
</gene>
<reference evidence="2 3" key="2">
    <citation type="submission" date="2019-09" db="EMBL/GenBank/DDBJ databases">
        <authorList>
            <person name="Jin C."/>
        </authorList>
    </citation>
    <scope>NUCLEOTIDE SEQUENCE [LARGE SCALE GENOMIC DNA]</scope>
    <source>
        <strain evidence="2 3">BN140041</strain>
    </source>
</reference>
<dbReference type="Proteomes" id="UP000324351">
    <property type="component" value="Unassembled WGS sequence"/>
</dbReference>
<evidence type="ECO:0000256" key="1">
    <source>
        <dbReference type="SAM" id="MobiDB-lite"/>
    </source>
</evidence>
<dbReference type="RefSeq" id="WP_149749728.1">
    <property type="nucleotide sequence ID" value="NZ_VUJW01000003.1"/>
</dbReference>
<dbReference type="AlphaFoldDB" id="A0A5B1M6L6"/>
<sequence length="341" mass="37790">MPNNGPISLFAHERWQRVFAQASRQSGVMSRAQLIDAGIARWEITGHLRARRWRKVTGQVVALHSGPLSVDGHRWAAVLHGGPRAMLDGSSALLASGLERFTDDQIRVSVPRGARVRRTPRYNIRQTRRWRADDVAPAGIPRTRPPVAAVRAALWARTDKQATYVLTIVVQQGLATPAQLGEELLRILRAKRRLLLHAVVNDLLGGARTLSEIDVGRELRRRGLPPPARQVLRRDRRGRYFLDLSWPDHGVVVEIDGIHHTWAENVIGDALRQNALVLDGDVVLRLPCSGSVSNPTSSSSRSPTRSHKDGGAPPDSRSMSTGTSYGSHRRRCEPYDATRIA</sequence>
<keyword evidence="3" id="KW-1185">Reference proteome</keyword>
<evidence type="ECO:0000313" key="3">
    <source>
        <dbReference type="Proteomes" id="UP000324351"/>
    </source>
</evidence>